<gene>
    <name evidence="3" type="ORF">E6O75_ATG02785</name>
</gene>
<protein>
    <submittedName>
        <fullName evidence="3">Tetraspanin tsp3</fullName>
    </submittedName>
</protein>
<feature type="region of interest" description="Disordered" evidence="1">
    <location>
        <begin position="238"/>
        <end position="305"/>
    </location>
</feature>
<dbReference type="AlphaFoldDB" id="A0A4Z1PLQ9"/>
<feature type="transmembrane region" description="Helical" evidence="2">
    <location>
        <begin position="186"/>
        <end position="208"/>
    </location>
</feature>
<dbReference type="Proteomes" id="UP000298493">
    <property type="component" value="Unassembled WGS sequence"/>
</dbReference>
<dbReference type="EMBL" id="SNSC02000005">
    <property type="protein sequence ID" value="TID24420.1"/>
    <property type="molecule type" value="Genomic_DNA"/>
</dbReference>
<dbReference type="STRING" id="86259.A0A4Z1PLQ9"/>
<keyword evidence="2" id="KW-1133">Transmembrane helix</keyword>
<keyword evidence="4" id="KW-1185">Reference proteome</keyword>
<accession>A0A4Z1PLQ9</accession>
<proteinExistence type="predicted"/>
<evidence type="ECO:0000313" key="4">
    <source>
        <dbReference type="Proteomes" id="UP000298493"/>
    </source>
</evidence>
<comment type="caution">
    <text evidence="3">The sequence shown here is derived from an EMBL/GenBank/DDBJ whole genome shotgun (WGS) entry which is preliminary data.</text>
</comment>
<sequence>MAVAKRTVVSVLSALYLLFLTLLAAYNMHISRLHSLPLPRTLSAFTIALPLITGLTISSITTLPSSRPLLLKSRSKPKTNQHQWQNYTLLLLTILSTVLATLNGTYLPSSASQTCALDTKWQNMFSNHDGKAIQRIQDAFECCGLRSVLDKAFPFPSKNVGVDACSKTFGRKKSCLDDWSGEEKQVAGLGLVVILGVVVWEIIILTLFQSKASTWWSHIPSPSGPQDTESQINGRRRVLSLGDADDTNAEDVSGGEERGRYLDQPNEETDDSVHRTGNDAASFHSSRVQPSHLREEAAEWAGERR</sequence>
<feature type="compositionally biased region" description="Basic and acidic residues" evidence="1">
    <location>
        <begin position="292"/>
        <end position="305"/>
    </location>
</feature>
<name>A0A4Z1PLQ9_9PEZI</name>
<feature type="transmembrane region" description="Helical" evidence="2">
    <location>
        <begin position="41"/>
        <end position="63"/>
    </location>
</feature>
<feature type="transmembrane region" description="Helical" evidence="2">
    <location>
        <begin position="84"/>
        <end position="102"/>
    </location>
</feature>
<keyword evidence="2" id="KW-0812">Transmembrane</keyword>
<evidence type="ECO:0000256" key="2">
    <source>
        <dbReference type="SAM" id="Phobius"/>
    </source>
</evidence>
<evidence type="ECO:0000256" key="1">
    <source>
        <dbReference type="SAM" id="MobiDB-lite"/>
    </source>
</evidence>
<evidence type="ECO:0000313" key="3">
    <source>
        <dbReference type="EMBL" id="TID24420.1"/>
    </source>
</evidence>
<keyword evidence="2" id="KW-0472">Membrane</keyword>
<organism evidence="3 4">
    <name type="scientific">Venturia nashicola</name>
    <dbReference type="NCBI Taxonomy" id="86259"/>
    <lineage>
        <taxon>Eukaryota</taxon>
        <taxon>Fungi</taxon>
        <taxon>Dikarya</taxon>
        <taxon>Ascomycota</taxon>
        <taxon>Pezizomycotina</taxon>
        <taxon>Dothideomycetes</taxon>
        <taxon>Pleosporomycetidae</taxon>
        <taxon>Venturiales</taxon>
        <taxon>Venturiaceae</taxon>
        <taxon>Venturia</taxon>
    </lineage>
</organism>
<reference evidence="3 4" key="1">
    <citation type="submission" date="2019-04" db="EMBL/GenBank/DDBJ databases">
        <title>High contiguity whole genome sequence and gene annotation resource for two Venturia nashicola isolates.</title>
        <authorList>
            <person name="Prokchorchik M."/>
            <person name="Won K."/>
            <person name="Lee Y."/>
            <person name="Choi E.D."/>
            <person name="Segonzac C."/>
            <person name="Sohn K.H."/>
        </authorList>
    </citation>
    <scope>NUCLEOTIDE SEQUENCE [LARGE SCALE GENOMIC DNA]</scope>
    <source>
        <strain evidence="3 4">PRI2</strain>
    </source>
</reference>